<dbReference type="SUPFAM" id="SSF51338">
    <property type="entry name" value="Composite domain of metallo-dependent hydrolases"/>
    <property type="match status" value="1"/>
</dbReference>
<gene>
    <name evidence="2" type="ORF">SAMN02983003_1833</name>
</gene>
<dbReference type="PANTHER" id="PTHR43668:SF2">
    <property type="entry name" value="ALLANTOINASE"/>
    <property type="match status" value="1"/>
</dbReference>
<dbReference type="GO" id="GO:0004038">
    <property type="term" value="F:allantoinase activity"/>
    <property type="evidence" value="ECO:0007669"/>
    <property type="project" value="TreeGrafter"/>
</dbReference>
<evidence type="ECO:0000313" key="3">
    <source>
        <dbReference type="Proteomes" id="UP000183447"/>
    </source>
</evidence>
<dbReference type="RefSeq" id="WP_072341194.1">
    <property type="nucleotide sequence ID" value="NZ_FPKU01000001.1"/>
</dbReference>
<dbReference type="AlphaFoldDB" id="A0A1K2HX58"/>
<reference evidence="2 3" key="1">
    <citation type="submission" date="2016-11" db="EMBL/GenBank/DDBJ databases">
        <authorList>
            <person name="Jaros S."/>
            <person name="Januszkiewicz K."/>
            <person name="Wedrychowicz H."/>
        </authorList>
    </citation>
    <scope>NUCLEOTIDE SEQUENCE [LARGE SCALE GENOMIC DNA]</scope>
    <source>
        <strain evidence="2 3">ATCC 23634</strain>
    </source>
</reference>
<name>A0A1K2HX58_9HYPH</name>
<feature type="domain" description="Amidohydrolase-related" evidence="1">
    <location>
        <begin position="53"/>
        <end position="430"/>
    </location>
</feature>
<dbReference type="InterPro" id="IPR032466">
    <property type="entry name" value="Metal_Hydrolase"/>
</dbReference>
<evidence type="ECO:0000259" key="1">
    <source>
        <dbReference type="Pfam" id="PF01979"/>
    </source>
</evidence>
<accession>A0A1K2HX58</accession>
<organism evidence="2 3">
    <name type="scientific">Devosia enhydra</name>
    <dbReference type="NCBI Taxonomy" id="665118"/>
    <lineage>
        <taxon>Bacteria</taxon>
        <taxon>Pseudomonadati</taxon>
        <taxon>Pseudomonadota</taxon>
        <taxon>Alphaproteobacteria</taxon>
        <taxon>Hyphomicrobiales</taxon>
        <taxon>Devosiaceae</taxon>
        <taxon>Devosia</taxon>
    </lineage>
</organism>
<keyword evidence="3" id="KW-1185">Reference proteome</keyword>
<evidence type="ECO:0000313" key="2">
    <source>
        <dbReference type="EMBL" id="SFZ83765.1"/>
    </source>
</evidence>
<dbReference type="InterPro" id="IPR011059">
    <property type="entry name" value="Metal-dep_hydrolase_composite"/>
</dbReference>
<dbReference type="InterPro" id="IPR006680">
    <property type="entry name" value="Amidohydro-rel"/>
</dbReference>
<protein>
    <submittedName>
        <fullName evidence="2">Allantoinase</fullName>
    </submittedName>
</protein>
<dbReference type="SUPFAM" id="SSF51556">
    <property type="entry name" value="Metallo-dependent hydrolases"/>
    <property type="match status" value="1"/>
</dbReference>
<dbReference type="EMBL" id="FPKU01000001">
    <property type="protein sequence ID" value="SFZ83765.1"/>
    <property type="molecule type" value="Genomic_DNA"/>
</dbReference>
<dbReference type="Gene3D" id="3.20.20.140">
    <property type="entry name" value="Metal-dependent hydrolases"/>
    <property type="match status" value="1"/>
</dbReference>
<dbReference type="OrthoDB" id="9775759at2"/>
<dbReference type="Gene3D" id="2.30.40.10">
    <property type="entry name" value="Urease, subunit C, domain 1"/>
    <property type="match status" value="1"/>
</dbReference>
<sequence>MSARPDLVICGDIVTPSGILEGGWLAITGGTITALGTGAPPEAGRTERYGNALVLPGAIDGQVHACSAGGLAGLKPTTRSAAAGGITTIVDMPYDDPEPLQTLAALSRKVEAIEELASVDVALYATVPRKSCDAVLDLVAAGCCAVKISHFESHPTRFPRIPMDETLDLLEVLAPTDIPVGLHNEDQEIVLARIARFKAEGRIGAEYHSPSRPEAAELVDTAAFLELGAVTGAHVHIVHISTPRGYDLVRHYAESGHRATGEMCAHYLHFDAEIDIPRLGNLLKVNPPIRAGVKEQLWDRYRRGDFAFISSDHGSWPLERKLTASVFDAGAGITGLETLVLSYFTDLSERFDDPAQRLARDLSENPAKFFGLYPRKGVLQPGSDADVTILTRSTVQFDASRTQDGLNWSPYDKEMFAASIAATYVRGKQVFDGKNVAEVAGHGRFVRRH</sequence>
<dbReference type="Pfam" id="PF01979">
    <property type="entry name" value="Amidohydro_1"/>
    <property type="match status" value="1"/>
</dbReference>
<dbReference type="PANTHER" id="PTHR43668">
    <property type="entry name" value="ALLANTOINASE"/>
    <property type="match status" value="1"/>
</dbReference>
<proteinExistence type="predicted"/>
<dbReference type="STRING" id="665118.SAMN02983003_1833"/>
<dbReference type="GO" id="GO:0005737">
    <property type="term" value="C:cytoplasm"/>
    <property type="evidence" value="ECO:0007669"/>
    <property type="project" value="TreeGrafter"/>
</dbReference>
<dbReference type="Proteomes" id="UP000183447">
    <property type="component" value="Unassembled WGS sequence"/>
</dbReference>
<dbReference type="InterPro" id="IPR050138">
    <property type="entry name" value="DHOase/Allantoinase_Hydrolase"/>
</dbReference>
<dbReference type="GO" id="GO:0006145">
    <property type="term" value="P:purine nucleobase catabolic process"/>
    <property type="evidence" value="ECO:0007669"/>
    <property type="project" value="TreeGrafter"/>
</dbReference>